<organism evidence="1 2">
    <name type="scientific">Klebsormidium nitens</name>
    <name type="common">Green alga</name>
    <name type="synonym">Ulothrix nitens</name>
    <dbReference type="NCBI Taxonomy" id="105231"/>
    <lineage>
        <taxon>Eukaryota</taxon>
        <taxon>Viridiplantae</taxon>
        <taxon>Streptophyta</taxon>
        <taxon>Klebsormidiophyceae</taxon>
        <taxon>Klebsormidiales</taxon>
        <taxon>Klebsormidiaceae</taxon>
        <taxon>Klebsormidium</taxon>
    </lineage>
</organism>
<dbReference type="OMA" id="WWRQLIA"/>
<dbReference type="NCBIfam" id="TIGR01549">
    <property type="entry name" value="HAD-SF-IA-v1"/>
    <property type="match status" value="1"/>
</dbReference>
<dbReference type="InterPro" id="IPR036412">
    <property type="entry name" value="HAD-like_sf"/>
</dbReference>
<proteinExistence type="predicted"/>
<evidence type="ECO:0000313" key="2">
    <source>
        <dbReference type="Proteomes" id="UP000054558"/>
    </source>
</evidence>
<dbReference type="STRING" id="105231.A0A1Y1ILH3"/>
<dbReference type="NCBIfam" id="TIGR02252">
    <property type="entry name" value="DREG-2"/>
    <property type="match status" value="1"/>
</dbReference>
<dbReference type="InterPro" id="IPR023214">
    <property type="entry name" value="HAD_sf"/>
</dbReference>
<dbReference type="InterPro" id="IPR006439">
    <property type="entry name" value="HAD-SF_hydro_IA"/>
</dbReference>
<dbReference type="SUPFAM" id="SSF56784">
    <property type="entry name" value="HAD-like"/>
    <property type="match status" value="1"/>
</dbReference>
<dbReference type="PRINTS" id="PR00413">
    <property type="entry name" value="HADHALOGNASE"/>
</dbReference>
<dbReference type="AlphaFoldDB" id="A0A1Y1ILH3"/>
<protein>
    <submittedName>
        <fullName evidence="1">Haloacid dehalogenase-like hydrolase (HAD) superfamily protein</fullName>
    </submittedName>
</protein>
<dbReference type="Pfam" id="PF00702">
    <property type="entry name" value="Hydrolase"/>
    <property type="match status" value="1"/>
</dbReference>
<dbReference type="EMBL" id="DF237571">
    <property type="protein sequence ID" value="GAQ90289.1"/>
    <property type="molecule type" value="Genomic_DNA"/>
</dbReference>
<dbReference type="GO" id="GO:0016787">
    <property type="term" value="F:hydrolase activity"/>
    <property type="evidence" value="ECO:0007669"/>
    <property type="project" value="UniProtKB-KW"/>
</dbReference>
<dbReference type="OrthoDB" id="444127at2759"/>
<dbReference type="Gene3D" id="1.10.150.720">
    <property type="entry name" value="Haloacid dehalogenase-like hydrolase"/>
    <property type="match status" value="1"/>
</dbReference>
<dbReference type="Gene3D" id="3.40.50.1000">
    <property type="entry name" value="HAD superfamily/HAD-like"/>
    <property type="match status" value="1"/>
</dbReference>
<accession>A0A1Y1ILH3</accession>
<dbReference type="PANTHER" id="PTHR47105">
    <property type="entry name" value="OS02G0173600 PROTEIN"/>
    <property type="match status" value="1"/>
</dbReference>
<evidence type="ECO:0000313" key="1">
    <source>
        <dbReference type="EMBL" id="GAQ90289.1"/>
    </source>
</evidence>
<keyword evidence="1" id="KW-0378">Hydrolase</keyword>
<name>A0A1Y1ILH3_KLENI</name>
<reference evidence="1 2" key="1">
    <citation type="journal article" date="2014" name="Nat. Commun.">
        <title>Klebsormidium flaccidum genome reveals primary factors for plant terrestrial adaptation.</title>
        <authorList>
            <person name="Hori K."/>
            <person name="Maruyama F."/>
            <person name="Fujisawa T."/>
            <person name="Togashi T."/>
            <person name="Yamamoto N."/>
            <person name="Seo M."/>
            <person name="Sato S."/>
            <person name="Yamada T."/>
            <person name="Mori H."/>
            <person name="Tajima N."/>
            <person name="Moriyama T."/>
            <person name="Ikeuchi M."/>
            <person name="Watanabe M."/>
            <person name="Wada H."/>
            <person name="Kobayashi K."/>
            <person name="Saito M."/>
            <person name="Masuda T."/>
            <person name="Sasaki-Sekimoto Y."/>
            <person name="Mashiguchi K."/>
            <person name="Awai K."/>
            <person name="Shimojima M."/>
            <person name="Masuda S."/>
            <person name="Iwai M."/>
            <person name="Nobusawa T."/>
            <person name="Narise T."/>
            <person name="Kondo S."/>
            <person name="Saito H."/>
            <person name="Sato R."/>
            <person name="Murakawa M."/>
            <person name="Ihara Y."/>
            <person name="Oshima-Yamada Y."/>
            <person name="Ohtaka K."/>
            <person name="Satoh M."/>
            <person name="Sonobe K."/>
            <person name="Ishii M."/>
            <person name="Ohtani R."/>
            <person name="Kanamori-Sato M."/>
            <person name="Honoki R."/>
            <person name="Miyazaki D."/>
            <person name="Mochizuki H."/>
            <person name="Umetsu J."/>
            <person name="Higashi K."/>
            <person name="Shibata D."/>
            <person name="Kamiya Y."/>
            <person name="Sato N."/>
            <person name="Nakamura Y."/>
            <person name="Tabata S."/>
            <person name="Ida S."/>
            <person name="Kurokawa K."/>
            <person name="Ohta H."/>
        </authorList>
    </citation>
    <scope>NUCLEOTIDE SEQUENCE [LARGE SCALE GENOMIC DNA]</scope>
    <source>
        <strain evidence="1 2">NIES-2285</strain>
    </source>
</reference>
<dbReference type="Proteomes" id="UP000054558">
    <property type="component" value="Unassembled WGS sequence"/>
</dbReference>
<dbReference type="InterPro" id="IPR044924">
    <property type="entry name" value="HAD-SF_hydro_IA_REG-2-like_cap"/>
</dbReference>
<dbReference type="InterPro" id="IPR011949">
    <property type="entry name" value="HAD-SF_hydro_IA_REG-2-like"/>
</dbReference>
<dbReference type="PANTHER" id="PTHR47105:SF1">
    <property type="entry name" value="OS06G0665100 PROTEIN"/>
    <property type="match status" value="1"/>
</dbReference>
<sequence>MAARLRCITVDITGTLMRYVGHIGDYYCMAAKRAGQTCPDYDKVLQGFKVGYEQVSKQYPCFGMHAGMNNKDWWRLVVQRSFEEAGYFYNKETGEAIFERIYSIFGSRAPYEVFDDVVPFLRWARAQGFKTGSLSNAAARYRDQIMPALGIVEGSELDFQVYSGLIGIEKPDPRIFEVARQAAGAPDPSSILHIGDSFRKDYQAAENAGWNALLIDRFSSPDAKMCVAAKGHVVKNLDEARQWIHQRGLLEVLI</sequence>
<keyword evidence="2" id="KW-1185">Reference proteome</keyword>
<gene>
    <name evidence="1" type="ORF">KFL_006220080</name>
</gene>